<feature type="domain" description="CUB" evidence="5">
    <location>
        <begin position="398"/>
        <end position="514"/>
    </location>
</feature>
<evidence type="ECO:0000313" key="6">
    <source>
        <dbReference type="EMBL" id="QQP49600.1"/>
    </source>
</evidence>
<feature type="domain" description="CUB" evidence="5">
    <location>
        <begin position="562"/>
        <end position="683"/>
    </location>
</feature>
<feature type="compositionally biased region" description="Low complexity" evidence="3">
    <location>
        <begin position="159"/>
        <end position="183"/>
    </location>
</feature>
<proteinExistence type="predicted"/>
<dbReference type="EMBL" id="CP045895">
    <property type="protein sequence ID" value="QQP49600.1"/>
    <property type="molecule type" value="Genomic_DNA"/>
</dbReference>
<dbReference type="InterPro" id="IPR000859">
    <property type="entry name" value="CUB_dom"/>
</dbReference>
<organism evidence="6 7">
    <name type="scientific">Caligus rogercresseyi</name>
    <name type="common">Sea louse</name>
    <dbReference type="NCBI Taxonomy" id="217165"/>
    <lineage>
        <taxon>Eukaryota</taxon>
        <taxon>Metazoa</taxon>
        <taxon>Ecdysozoa</taxon>
        <taxon>Arthropoda</taxon>
        <taxon>Crustacea</taxon>
        <taxon>Multicrustacea</taxon>
        <taxon>Hexanauplia</taxon>
        <taxon>Copepoda</taxon>
        <taxon>Siphonostomatoida</taxon>
        <taxon>Caligidae</taxon>
        <taxon>Caligus</taxon>
    </lineage>
</organism>
<dbReference type="OrthoDB" id="6378485at2759"/>
<feature type="compositionally biased region" description="Basic and acidic residues" evidence="3">
    <location>
        <begin position="85"/>
        <end position="105"/>
    </location>
</feature>
<feature type="chain" id="PRO_5031025629" description="CUB domain-containing protein" evidence="4">
    <location>
        <begin position="24"/>
        <end position="699"/>
    </location>
</feature>
<feature type="compositionally biased region" description="Basic and acidic residues" evidence="3">
    <location>
        <begin position="242"/>
        <end position="251"/>
    </location>
</feature>
<comment type="caution">
    <text evidence="2">Lacks conserved residue(s) required for the propagation of feature annotation.</text>
</comment>
<evidence type="ECO:0000256" key="3">
    <source>
        <dbReference type="SAM" id="MobiDB-lite"/>
    </source>
</evidence>
<dbReference type="PANTHER" id="PTHR33236:SF12">
    <property type="entry name" value="CUB DOMAIN-CONTAINING PROTEIN-RELATED"/>
    <property type="match status" value="1"/>
</dbReference>
<sequence>MDRGRFIFAFFVLLGSVVALVEGAPTAGGHPLSMSHMLSNLFIEPQGPRHYRSTSPNTQEPEMEEVLQEATHSQPQNSHPPPSKELPEPERAPKKLSDSQNDFRAKQQPTPPRQNPVGGFPRPQFSFPNGDGGPPRPAFNGGAPPLRPPFPNIPPRFNPRPINGPLNKGFPQASPQNPSQPSAGTQQNNPMSMESSRLLPPPNPSLPPNSNILQAKQEEEENKGMIDGIANTESSQLSPTEPKMKDAKPEETDQKAFRLKEAPEFRFKQVLEFHFKEALVFRSKQALGGSSHSDLFHFFRGSTARSSILFKSTIKALCSSSNLSSSEFPPPPPPPLDLVNDFLIPPSATLGREQCIGVNGSMIGECSDPFDCAESGGKSVGPCPSGPSQVCCSFVSFCNFMTNVERAYLSSPNYPETVSNLGSCAFQLSPLKDVCQVRIDFLDFHLKPPQNGICEDENAFTIESNDPNAYIPVSKLCGTLSQGDIDPLSEDVPHLYVHFKSMDDDAFVSSEKSPPKRLRYPNKPENLLAFKIRVKDYKSSWNIRINQISCDGGARQESPFGCGQYFTGEEGRIMSLNHADGHYPSDLGLTTCIKFDPEACGIAYDFESGASIGDVPNGLFFGNDCPGDFLMFSGQKAGVCGSLASNSSLAFENDRGPLSLHFHSDSRFNSIKDKGYSLKYEHLYNCRNTEFFSYNHFGI</sequence>
<evidence type="ECO:0000313" key="7">
    <source>
        <dbReference type="Proteomes" id="UP000595437"/>
    </source>
</evidence>
<dbReference type="Proteomes" id="UP000595437">
    <property type="component" value="Chromosome 6"/>
</dbReference>
<dbReference type="SUPFAM" id="SSF49854">
    <property type="entry name" value="Spermadhesin, CUB domain"/>
    <property type="match status" value="2"/>
</dbReference>
<feature type="compositionally biased region" description="Pro residues" evidence="3">
    <location>
        <begin position="145"/>
        <end position="158"/>
    </location>
</feature>
<keyword evidence="4" id="KW-0732">Signal</keyword>
<dbReference type="Gene3D" id="2.60.120.290">
    <property type="entry name" value="Spermadhesin, CUB domain"/>
    <property type="match status" value="2"/>
</dbReference>
<accession>A0A7T8K9G7</accession>
<dbReference type="InterPro" id="IPR058698">
    <property type="entry name" value="CUB_metazoa"/>
</dbReference>
<feature type="compositionally biased region" description="Polar residues" evidence="3">
    <location>
        <begin position="184"/>
        <end position="194"/>
    </location>
</feature>
<dbReference type="AlphaFoldDB" id="A0A7T8K9G7"/>
<feature type="signal peptide" evidence="4">
    <location>
        <begin position="1"/>
        <end position="23"/>
    </location>
</feature>
<feature type="region of interest" description="Disordered" evidence="3">
    <location>
        <begin position="46"/>
        <end position="211"/>
    </location>
</feature>
<evidence type="ECO:0000256" key="4">
    <source>
        <dbReference type="SAM" id="SignalP"/>
    </source>
</evidence>
<keyword evidence="1" id="KW-1015">Disulfide bond</keyword>
<keyword evidence="7" id="KW-1185">Reference proteome</keyword>
<dbReference type="Pfam" id="PF26080">
    <property type="entry name" value="CUB_animal"/>
    <property type="match status" value="1"/>
</dbReference>
<reference evidence="7" key="1">
    <citation type="submission" date="2021-01" db="EMBL/GenBank/DDBJ databases">
        <title>Caligus Genome Assembly.</title>
        <authorList>
            <person name="Gallardo-Escarate C."/>
        </authorList>
    </citation>
    <scope>NUCLEOTIDE SEQUENCE [LARGE SCALE GENOMIC DNA]</scope>
</reference>
<dbReference type="InterPro" id="IPR035914">
    <property type="entry name" value="Sperma_CUB_dom_sf"/>
</dbReference>
<feature type="region of interest" description="Disordered" evidence="3">
    <location>
        <begin position="230"/>
        <end position="251"/>
    </location>
</feature>
<gene>
    <name evidence="6" type="ORF">FKW44_010326</name>
</gene>
<dbReference type="PANTHER" id="PTHR33236">
    <property type="entry name" value="INTRAFLAGELLAR TRANSPORT PROTEIN 122 FAMILY PROTEIN-RELATED"/>
    <property type="match status" value="1"/>
</dbReference>
<evidence type="ECO:0000256" key="2">
    <source>
        <dbReference type="PROSITE-ProRule" id="PRU00059"/>
    </source>
</evidence>
<evidence type="ECO:0000256" key="1">
    <source>
        <dbReference type="ARBA" id="ARBA00023157"/>
    </source>
</evidence>
<evidence type="ECO:0000259" key="5">
    <source>
        <dbReference type="PROSITE" id="PS01180"/>
    </source>
</evidence>
<name>A0A7T8K9G7_CALRO</name>
<protein>
    <recommendedName>
        <fullName evidence="5">CUB domain-containing protein</fullName>
    </recommendedName>
</protein>
<dbReference type="PROSITE" id="PS01180">
    <property type="entry name" value="CUB"/>
    <property type="match status" value="2"/>
</dbReference>